<comment type="caution">
    <text evidence="2">The sequence shown here is derived from an EMBL/GenBank/DDBJ whole genome shotgun (WGS) entry which is preliminary data.</text>
</comment>
<reference evidence="2 3" key="1">
    <citation type="submission" date="2019-04" db="EMBL/GenBank/DDBJ databases">
        <authorList>
            <person name="Feng G."/>
            <person name="Zhang J."/>
            <person name="Zhu H."/>
        </authorList>
    </citation>
    <scope>NUCLEOTIDE SEQUENCE [LARGE SCALE GENOMIC DNA]</scope>
    <source>
        <strain evidence="2 3">JCM 17223</strain>
    </source>
</reference>
<evidence type="ECO:0000313" key="3">
    <source>
        <dbReference type="Proteomes" id="UP000297739"/>
    </source>
</evidence>
<evidence type="ECO:0000313" key="2">
    <source>
        <dbReference type="EMBL" id="TGE18615.1"/>
    </source>
</evidence>
<dbReference type="RefSeq" id="WP_135496574.1">
    <property type="nucleotide sequence ID" value="NZ_SRLD01000006.1"/>
</dbReference>
<organism evidence="2 3">
    <name type="scientific">Hymenobacter elongatus</name>
    <dbReference type="NCBI Taxonomy" id="877208"/>
    <lineage>
        <taxon>Bacteria</taxon>
        <taxon>Pseudomonadati</taxon>
        <taxon>Bacteroidota</taxon>
        <taxon>Cytophagia</taxon>
        <taxon>Cytophagales</taxon>
        <taxon>Hymenobacteraceae</taxon>
        <taxon>Hymenobacter</taxon>
    </lineage>
</organism>
<dbReference type="EMBL" id="SRLD01000006">
    <property type="protein sequence ID" value="TGE18615.1"/>
    <property type="molecule type" value="Genomic_DNA"/>
</dbReference>
<evidence type="ECO:0000256" key="1">
    <source>
        <dbReference type="SAM" id="MobiDB-lite"/>
    </source>
</evidence>
<accession>A0A4Z0PNV4</accession>
<name>A0A4Z0PNV4_9BACT</name>
<proteinExistence type="predicted"/>
<feature type="region of interest" description="Disordered" evidence="1">
    <location>
        <begin position="75"/>
        <end position="100"/>
    </location>
</feature>
<gene>
    <name evidence="2" type="ORF">E5J99_04740</name>
</gene>
<protein>
    <submittedName>
        <fullName evidence="2">Uncharacterized protein</fullName>
    </submittedName>
</protein>
<sequence length="100" mass="11304">MTKNSTDGGFVNELFVLNFGRGRRFRNLYTSYQVGGFILNRNNDEENEFIPTPNLGVELVKTRHILLDTTLSCAASASRRQTRQDVQSRQSTPSATSHRP</sequence>
<keyword evidence="3" id="KW-1185">Reference proteome</keyword>
<dbReference type="Proteomes" id="UP000297739">
    <property type="component" value="Unassembled WGS sequence"/>
</dbReference>
<dbReference type="AlphaFoldDB" id="A0A4Z0PNV4"/>